<proteinExistence type="predicted"/>
<dbReference type="GO" id="GO:0097367">
    <property type="term" value="F:carbohydrate derivative binding"/>
    <property type="evidence" value="ECO:0007669"/>
    <property type="project" value="InterPro"/>
</dbReference>
<dbReference type="SUPFAM" id="SSF53697">
    <property type="entry name" value="SIS domain"/>
    <property type="match status" value="1"/>
</dbReference>
<dbReference type="AlphaFoldDB" id="A0A7W6J6M7"/>
<dbReference type="PANTHER" id="PTHR30514:SF18">
    <property type="entry name" value="RPIR-FAMILY TRANSCRIPTIONAL REGULATOR"/>
    <property type="match status" value="1"/>
</dbReference>
<reference evidence="2 3" key="1">
    <citation type="submission" date="2020-08" db="EMBL/GenBank/DDBJ databases">
        <title>Genomic Encyclopedia of Type Strains, Phase IV (KMG-IV): sequencing the most valuable type-strain genomes for metagenomic binning, comparative biology and taxonomic classification.</title>
        <authorList>
            <person name="Goeker M."/>
        </authorList>
    </citation>
    <scope>NUCLEOTIDE SEQUENCE [LARGE SCALE GENOMIC DNA]</scope>
    <source>
        <strain evidence="2 3">DSM 29853</strain>
    </source>
</reference>
<dbReference type="InterPro" id="IPR000281">
    <property type="entry name" value="HTH_RpiR"/>
</dbReference>
<dbReference type="InterPro" id="IPR046348">
    <property type="entry name" value="SIS_dom_sf"/>
</dbReference>
<dbReference type="EMBL" id="JACIEZ010000006">
    <property type="protein sequence ID" value="MBB4065776.1"/>
    <property type="molecule type" value="Genomic_DNA"/>
</dbReference>
<gene>
    <name evidence="2" type="ORF">GGR23_002984</name>
</gene>
<dbReference type="PANTHER" id="PTHR30514">
    <property type="entry name" value="GLUCOKINASE"/>
    <property type="match status" value="1"/>
</dbReference>
<comment type="caution">
    <text evidence="2">The sequence shown here is derived from an EMBL/GenBank/DDBJ whole genome shotgun (WGS) entry which is preliminary data.</text>
</comment>
<sequence length="299" mass="33072">MTERLPSQPDLQRMLNESLTGATRTERAIASYMLNNLTGLPFETAASIAAKIGVSEASISRYCKALGLRHFRALKDLLRSDLGDRAWLIGDRLRDFHARSASAGKVEKAKALEREIAAIVAVYELAETADFARAVDRLAHAPKVFVAGFQTERHHGYDLAHNLQYLRDGVQVADLAAGHFAEVLLSDPAETCLVLIDGRRYSRLTWRLAVEARDAGIPVTLITDPYCDWGRELASELLTVQTNLNRFWDTTSAMSCLISLMVNAVFTALGADVEERMTRVSSLYHKMIGHAGDRSGPDR</sequence>
<dbReference type="GO" id="GO:1901135">
    <property type="term" value="P:carbohydrate derivative metabolic process"/>
    <property type="evidence" value="ECO:0007669"/>
    <property type="project" value="InterPro"/>
</dbReference>
<dbReference type="InterPro" id="IPR047640">
    <property type="entry name" value="RpiR-like"/>
</dbReference>
<dbReference type="Proteomes" id="UP000528286">
    <property type="component" value="Unassembled WGS sequence"/>
</dbReference>
<dbReference type="PROSITE" id="PS51071">
    <property type="entry name" value="HTH_RPIR"/>
    <property type="match status" value="1"/>
</dbReference>
<dbReference type="Gene3D" id="1.10.10.10">
    <property type="entry name" value="Winged helix-like DNA-binding domain superfamily/Winged helix DNA-binding domain"/>
    <property type="match status" value="1"/>
</dbReference>
<name>A0A7W6J6M7_9HYPH</name>
<dbReference type="SUPFAM" id="SSF46689">
    <property type="entry name" value="Homeodomain-like"/>
    <property type="match status" value="1"/>
</dbReference>
<dbReference type="Pfam" id="PF01418">
    <property type="entry name" value="HTH_6"/>
    <property type="match status" value="1"/>
</dbReference>
<keyword evidence="2" id="KW-0238">DNA-binding</keyword>
<feature type="domain" description="HTH rpiR-type" evidence="1">
    <location>
        <begin position="9"/>
        <end position="85"/>
    </location>
</feature>
<dbReference type="InterPro" id="IPR036388">
    <property type="entry name" value="WH-like_DNA-bd_sf"/>
</dbReference>
<dbReference type="RefSeq" id="WP_246365533.1">
    <property type="nucleotide sequence ID" value="NZ_JACIEZ010000006.1"/>
</dbReference>
<evidence type="ECO:0000313" key="2">
    <source>
        <dbReference type="EMBL" id="MBB4065776.1"/>
    </source>
</evidence>
<keyword evidence="3" id="KW-1185">Reference proteome</keyword>
<protein>
    <submittedName>
        <fullName evidence="2">DNA-binding MurR/RpiR family transcriptional regulator</fullName>
    </submittedName>
</protein>
<dbReference type="Gene3D" id="3.40.50.10490">
    <property type="entry name" value="Glucose-6-phosphate isomerase like protein, domain 1"/>
    <property type="match status" value="1"/>
</dbReference>
<accession>A0A7W6J6M7</accession>
<evidence type="ECO:0000313" key="3">
    <source>
        <dbReference type="Proteomes" id="UP000528286"/>
    </source>
</evidence>
<dbReference type="GO" id="GO:0003677">
    <property type="term" value="F:DNA binding"/>
    <property type="evidence" value="ECO:0007669"/>
    <property type="project" value="UniProtKB-KW"/>
</dbReference>
<dbReference type="InterPro" id="IPR009057">
    <property type="entry name" value="Homeodomain-like_sf"/>
</dbReference>
<organism evidence="2 3">
    <name type="scientific">Gellertiella hungarica</name>
    <dbReference type="NCBI Taxonomy" id="1572859"/>
    <lineage>
        <taxon>Bacteria</taxon>
        <taxon>Pseudomonadati</taxon>
        <taxon>Pseudomonadota</taxon>
        <taxon>Alphaproteobacteria</taxon>
        <taxon>Hyphomicrobiales</taxon>
        <taxon>Rhizobiaceae</taxon>
        <taxon>Gellertiella</taxon>
    </lineage>
</organism>
<dbReference type="GO" id="GO:0003700">
    <property type="term" value="F:DNA-binding transcription factor activity"/>
    <property type="evidence" value="ECO:0007669"/>
    <property type="project" value="InterPro"/>
</dbReference>
<evidence type="ECO:0000259" key="1">
    <source>
        <dbReference type="PROSITE" id="PS51071"/>
    </source>
</evidence>